<dbReference type="AlphaFoldDB" id="A0A2P7YN43"/>
<feature type="domain" description="Alpha/beta hydrolase fold-3" evidence="3">
    <location>
        <begin position="104"/>
        <end position="318"/>
    </location>
</feature>
<evidence type="ECO:0000256" key="2">
    <source>
        <dbReference type="SAM" id="MobiDB-lite"/>
    </source>
</evidence>
<gene>
    <name evidence="4" type="ORF">B9Z65_2112</name>
</gene>
<dbReference type="SUPFAM" id="SSF53474">
    <property type="entry name" value="alpha/beta-Hydrolases"/>
    <property type="match status" value="1"/>
</dbReference>
<comment type="caution">
    <text evidence="4">The sequence shown here is derived from an EMBL/GenBank/DDBJ whole genome shotgun (WGS) entry which is preliminary data.</text>
</comment>
<dbReference type="Pfam" id="PF07859">
    <property type="entry name" value="Abhydrolase_3"/>
    <property type="match status" value="1"/>
</dbReference>
<dbReference type="EMBL" id="NHZQ01000412">
    <property type="protein sequence ID" value="PSK37370.1"/>
    <property type="molecule type" value="Genomic_DNA"/>
</dbReference>
<keyword evidence="1" id="KW-0378">Hydrolase</keyword>
<dbReference type="Proteomes" id="UP000243723">
    <property type="component" value="Unassembled WGS sequence"/>
</dbReference>
<dbReference type="STRING" id="40998.A0A2P7YN43"/>
<evidence type="ECO:0000313" key="5">
    <source>
        <dbReference type="Proteomes" id="UP000243723"/>
    </source>
</evidence>
<organism evidence="4 5">
    <name type="scientific">Elsinoe australis</name>
    <dbReference type="NCBI Taxonomy" id="40998"/>
    <lineage>
        <taxon>Eukaryota</taxon>
        <taxon>Fungi</taxon>
        <taxon>Dikarya</taxon>
        <taxon>Ascomycota</taxon>
        <taxon>Pezizomycotina</taxon>
        <taxon>Dothideomycetes</taxon>
        <taxon>Dothideomycetidae</taxon>
        <taxon>Myriangiales</taxon>
        <taxon>Elsinoaceae</taxon>
        <taxon>Elsinoe</taxon>
    </lineage>
</organism>
<dbReference type="InterPro" id="IPR029058">
    <property type="entry name" value="AB_hydrolase_fold"/>
</dbReference>
<evidence type="ECO:0000259" key="3">
    <source>
        <dbReference type="Pfam" id="PF07859"/>
    </source>
</evidence>
<feature type="compositionally biased region" description="Polar residues" evidence="2">
    <location>
        <begin position="1"/>
        <end position="15"/>
    </location>
</feature>
<dbReference type="PANTHER" id="PTHR48081:SF8">
    <property type="entry name" value="ALPHA_BETA HYDROLASE FOLD-3 DOMAIN-CONTAINING PROTEIN-RELATED"/>
    <property type="match status" value="1"/>
</dbReference>
<evidence type="ECO:0000256" key="1">
    <source>
        <dbReference type="ARBA" id="ARBA00022801"/>
    </source>
</evidence>
<reference evidence="4 5" key="1">
    <citation type="submission" date="2017-05" db="EMBL/GenBank/DDBJ databases">
        <title>Draft genome sequence of Elsinoe australis.</title>
        <authorList>
            <person name="Cheng Q."/>
        </authorList>
    </citation>
    <scope>NUCLEOTIDE SEQUENCE [LARGE SCALE GENOMIC DNA]</scope>
    <source>
        <strain evidence="4 5">NL1</strain>
    </source>
</reference>
<dbReference type="InterPro" id="IPR050300">
    <property type="entry name" value="GDXG_lipolytic_enzyme"/>
</dbReference>
<dbReference type="GO" id="GO:0016787">
    <property type="term" value="F:hydrolase activity"/>
    <property type="evidence" value="ECO:0007669"/>
    <property type="project" value="UniProtKB-KW"/>
</dbReference>
<dbReference type="InterPro" id="IPR013094">
    <property type="entry name" value="AB_hydrolase_3"/>
</dbReference>
<keyword evidence="5" id="KW-1185">Reference proteome</keyword>
<sequence length="363" mass="39335">MAITEQFPTPESVSALSKDKHPSYQVALDQAAKDEAEGKTPDFKDINVLNFVRQMRKAGTDATYGTSPAGVRESAQEIPMRDGYESEIKVYQPEKPAAGGSPLVVLIYGGGFVMGENRQLGPYGRGLVQLYNAVAVTISYRLAPEHKFPVGPNDAWDSFKWIAANAASLGADPSKGFIVGGVSAGGNLSVVVAQQAIEQNISPPITGLWLCVPVAFPNKDYVPDEFKQFYLAREENANAGILSAKTIEAFGHHAQQDEKSPWYSPMNAKAPFQKFPPSYIEVNGCDPLRDDGIIIDKILRKNGTKTRLTAWPGLPHAHFALLPDPELKKNAARDTMKGFAWLLGASEPANETIDTHIEVPASG</sequence>
<dbReference type="Gene3D" id="3.40.50.1820">
    <property type="entry name" value="alpha/beta hydrolase"/>
    <property type="match status" value="1"/>
</dbReference>
<dbReference type="OrthoDB" id="408631at2759"/>
<feature type="region of interest" description="Disordered" evidence="2">
    <location>
        <begin position="1"/>
        <end position="20"/>
    </location>
</feature>
<accession>A0A2P7YN43</accession>
<evidence type="ECO:0000313" key="4">
    <source>
        <dbReference type="EMBL" id="PSK37370.1"/>
    </source>
</evidence>
<protein>
    <recommendedName>
        <fullName evidence="3">Alpha/beta hydrolase fold-3 domain-containing protein</fullName>
    </recommendedName>
</protein>
<dbReference type="PANTHER" id="PTHR48081">
    <property type="entry name" value="AB HYDROLASE SUPERFAMILY PROTEIN C4A8.06C"/>
    <property type="match status" value="1"/>
</dbReference>
<proteinExistence type="predicted"/>
<name>A0A2P7YN43_9PEZI</name>